<feature type="region of interest" description="Disordered" evidence="1">
    <location>
        <begin position="292"/>
        <end position="412"/>
    </location>
</feature>
<reference evidence="4" key="1">
    <citation type="journal article" date="2014" name="Int. J. Syst. Evol. Microbiol.">
        <title>Complete genome sequence of Corynebacterium casei LMG S-19264T (=DSM 44701T), isolated from a smear-ripened cheese.</title>
        <authorList>
            <consortium name="US DOE Joint Genome Institute (JGI-PGF)"/>
            <person name="Walter F."/>
            <person name="Albersmeier A."/>
            <person name="Kalinowski J."/>
            <person name="Ruckert C."/>
        </authorList>
    </citation>
    <scope>NUCLEOTIDE SEQUENCE</scope>
    <source>
        <strain evidence="4">CGMCC 4.7299</strain>
    </source>
</reference>
<proteinExistence type="predicted"/>
<dbReference type="Proteomes" id="UP000656042">
    <property type="component" value="Unassembled WGS sequence"/>
</dbReference>
<dbReference type="AlphaFoldDB" id="A0A8J3BZ54"/>
<keyword evidence="5" id="KW-1185">Reference proteome</keyword>
<feature type="compositionally biased region" description="Low complexity" evidence="1">
    <location>
        <begin position="298"/>
        <end position="318"/>
    </location>
</feature>
<accession>A0A8J3BZ54</accession>
<dbReference type="EMBL" id="BMMX01000004">
    <property type="protein sequence ID" value="GGK83276.1"/>
    <property type="molecule type" value="Genomic_DNA"/>
</dbReference>
<dbReference type="InterPro" id="IPR043725">
    <property type="entry name" value="DUF5667"/>
</dbReference>
<name>A0A8J3BZ54_9ACTN</name>
<evidence type="ECO:0000313" key="5">
    <source>
        <dbReference type="Proteomes" id="UP000656042"/>
    </source>
</evidence>
<evidence type="ECO:0000256" key="2">
    <source>
        <dbReference type="SAM" id="Phobius"/>
    </source>
</evidence>
<evidence type="ECO:0000313" key="4">
    <source>
        <dbReference type="EMBL" id="GGK83276.1"/>
    </source>
</evidence>
<dbReference type="RefSeq" id="WP_229715673.1">
    <property type="nucleotide sequence ID" value="NZ_BMMX01000004.1"/>
</dbReference>
<protein>
    <recommendedName>
        <fullName evidence="3">DUF5667 domain-containing protein</fullName>
    </recommendedName>
</protein>
<evidence type="ECO:0000259" key="3">
    <source>
        <dbReference type="Pfam" id="PF18915"/>
    </source>
</evidence>
<dbReference type="Pfam" id="PF18915">
    <property type="entry name" value="DUF5667"/>
    <property type="match status" value="1"/>
</dbReference>
<feature type="transmembrane region" description="Helical" evidence="2">
    <location>
        <begin position="112"/>
        <end position="131"/>
    </location>
</feature>
<gene>
    <name evidence="4" type="ORF">GCM10012284_16710</name>
</gene>
<keyword evidence="2" id="KW-0472">Membrane</keyword>
<feature type="compositionally biased region" description="Low complexity" evidence="1">
    <location>
        <begin position="368"/>
        <end position="392"/>
    </location>
</feature>
<feature type="domain" description="DUF5667" evidence="3">
    <location>
        <begin position="135"/>
        <end position="223"/>
    </location>
</feature>
<sequence>MSLAFRDRRSAERFAELLEATGEPLRRTGHDRPGDDRLAELVAVGQSLSAVQPEARVDPEFRVGLRAMLLATAERDGIGQTTADHTEPATPATEPSRGVLGRLSGRRIRTRGLIVVGVAAGAMAVSGISAASENAYPGDTLYGVKRSTEKAQLAMAGSDVTRGQLSLDFAKTRLAEAVTMHGGSAALRRVLDDMDDDTRQGVKLLTMSAVARRDASVLNTVDQFVAGQLRTFRPALDRLETIDGERTAESIGLLDDIRHRTEALRSGLACDTVASAGADSLGPVLRPCADGAGDESIGEAPGSAGAAAESTATGATENAEQHTKMPATGTVSEGDASNGGTATGGTANGGAGNPATESAARSGGGASSGVHGATPGLTPTTTMTTTPSTGTPAEGDGQAEDSLLGKLLGGVG</sequence>
<evidence type="ECO:0000256" key="1">
    <source>
        <dbReference type="SAM" id="MobiDB-lite"/>
    </source>
</evidence>
<organism evidence="4 5">
    <name type="scientific">Mangrovihabitans endophyticus</name>
    <dbReference type="NCBI Taxonomy" id="1751298"/>
    <lineage>
        <taxon>Bacteria</taxon>
        <taxon>Bacillati</taxon>
        <taxon>Actinomycetota</taxon>
        <taxon>Actinomycetes</taxon>
        <taxon>Micromonosporales</taxon>
        <taxon>Micromonosporaceae</taxon>
        <taxon>Mangrovihabitans</taxon>
    </lineage>
</organism>
<comment type="caution">
    <text evidence="4">The sequence shown here is derived from an EMBL/GenBank/DDBJ whole genome shotgun (WGS) entry which is preliminary data.</text>
</comment>
<keyword evidence="2" id="KW-0812">Transmembrane</keyword>
<reference evidence="4" key="2">
    <citation type="submission" date="2020-09" db="EMBL/GenBank/DDBJ databases">
        <authorList>
            <person name="Sun Q."/>
            <person name="Zhou Y."/>
        </authorList>
    </citation>
    <scope>NUCLEOTIDE SEQUENCE</scope>
    <source>
        <strain evidence="4">CGMCC 4.7299</strain>
    </source>
</reference>
<feature type="compositionally biased region" description="Gly residues" evidence="1">
    <location>
        <begin position="341"/>
        <end position="352"/>
    </location>
</feature>
<keyword evidence="2" id="KW-1133">Transmembrane helix</keyword>
<feature type="region of interest" description="Disordered" evidence="1">
    <location>
        <begin position="77"/>
        <end position="99"/>
    </location>
</feature>